<feature type="region of interest" description="Disordered" evidence="1">
    <location>
        <begin position="560"/>
        <end position="586"/>
    </location>
</feature>
<dbReference type="AlphaFoldDB" id="E6VZV3"/>
<dbReference type="OrthoDB" id="5468982at2"/>
<evidence type="ECO:0000313" key="4">
    <source>
        <dbReference type="Proteomes" id="UP000002191"/>
    </source>
</evidence>
<name>E6VZV3_PSEA9</name>
<dbReference type="Proteomes" id="UP000002191">
    <property type="component" value="Chromosome"/>
</dbReference>
<dbReference type="Gene3D" id="3.30.750.140">
    <property type="match status" value="1"/>
</dbReference>
<dbReference type="HOGENOM" id="CLU_467503_0_0_7"/>
<dbReference type="InterPro" id="IPR021136">
    <property type="entry name" value="Flagellar_hook_control-like_C"/>
</dbReference>
<evidence type="ECO:0000313" key="3">
    <source>
        <dbReference type="EMBL" id="ADU64035.1"/>
    </source>
</evidence>
<sequence>MQNIPGIALEPITDKIKNPNVSGFGRNEQQGLFAEVFAQHSTAIENELAMAPVTTTDKMLESAPLPQEESKSVVTASTKVKAREERVVKEDQDAKTRNSEERMTREDMEKVKEDLEAYGMSAEEIAEIEKKVNSEKGMTWKEFASTLADKMESMRKASISDDQREKLATFFAKFGFTTEESDTLIARLENGEQDKVVSAMQTKLAELPKAQQLLLTKDEVEAFSSAMRFSTEFTAKIKEMVGTNSTAKEVKEAFTLIRQELAGMDAKDRQLVKAVGREFAQSMGETLKASSAARDIEAAVDLKPRVAEDSPRTEGKSGTQTDAKTETRGDAEARTQVREDFKGAVETRKESMPAETAKKSASPILPEKSGSDTTDGRNDNAKAEDPWGNLLAKLKDDSSRPNSTRTATDTTEQLFKTDTSDLVSKNQNRVWDKVDAPKVMRQVETAIFKNLSNGTKQLTLQLTPENLGKLNIVLQVQGKEVNAVIRADSADAARVINENIEAIRSSLESQGLKVEKLEVQTGLTGNQDSNDWAGSEQHNLARDREVMTAMRKHMRAMRGDATGLGPVSADTPPRSARTEQGIHVIA</sequence>
<dbReference type="InterPro" id="IPR038610">
    <property type="entry name" value="FliK-like_C_sf"/>
</dbReference>
<proteinExistence type="predicted"/>
<keyword evidence="3" id="KW-0282">Flagellum</keyword>
<evidence type="ECO:0000256" key="1">
    <source>
        <dbReference type="SAM" id="MobiDB-lite"/>
    </source>
</evidence>
<organism evidence="3 4">
    <name type="scientific">Pseudodesulfovibrio aespoeensis (strain ATCC 700646 / DSM 10631 / Aspo-2)</name>
    <name type="common">Desulfovibrio aespoeensis</name>
    <dbReference type="NCBI Taxonomy" id="643562"/>
    <lineage>
        <taxon>Bacteria</taxon>
        <taxon>Pseudomonadati</taxon>
        <taxon>Thermodesulfobacteriota</taxon>
        <taxon>Desulfovibrionia</taxon>
        <taxon>Desulfovibrionales</taxon>
        <taxon>Desulfovibrionaceae</taxon>
    </lineage>
</organism>
<evidence type="ECO:0000259" key="2">
    <source>
        <dbReference type="Pfam" id="PF02120"/>
    </source>
</evidence>
<dbReference type="STRING" id="643562.Daes_3042"/>
<keyword evidence="3" id="KW-0969">Cilium</keyword>
<feature type="compositionally biased region" description="Basic and acidic residues" evidence="1">
    <location>
        <begin position="299"/>
        <end position="315"/>
    </location>
</feature>
<feature type="compositionally biased region" description="Basic and acidic residues" evidence="1">
    <location>
        <begin position="374"/>
        <end position="385"/>
    </location>
</feature>
<feature type="compositionally biased region" description="Polar residues" evidence="1">
    <location>
        <begin position="400"/>
        <end position="413"/>
    </location>
</feature>
<keyword evidence="4" id="KW-1185">Reference proteome</keyword>
<dbReference type="EMBL" id="CP002431">
    <property type="protein sequence ID" value="ADU64035.1"/>
    <property type="molecule type" value="Genomic_DNA"/>
</dbReference>
<dbReference type="KEGG" id="das:Daes_3042"/>
<feature type="domain" description="Flagellar hook-length control protein-like C-terminal" evidence="2">
    <location>
        <begin position="448"/>
        <end position="527"/>
    </location>
</feature>
<dbReference type="RefSeq" id="WP_013515936.1">
    <property type="nucleotide sequence ID" value="NC_014844.1"/>
</dbReference>
<feature type="compositionally biased region" description="Basic and acidic residues" evidence="1">
    <location>
        <begin position="323"/>
        <end position="358"/>
    </location>
</feature>
<gene>
    <name evidence="3" type="ordered locus">Daes_3042</name>
</gene>
<reference evidence="3 4" key="2">
    <citation type="journal article" date="2014" name="Genome Announc.">
        <title>Complete Genome Sequence of the Subsurface, Mesophilic Sulfate-Reducing Bacterium Desulfovibrio aespoeensis Aspo-2.</title>
        <authorList>
            <person name="Pedersen K."/>
            <person name="Bengtsson A."/>
            <person name="Edlund J."/>
            <person name="Rabe L."/>
            <person name="Hazen T."/>
            <person name="Chakraborty R."/>
            <person name="Goodwin L."/>
            <person name="Shapiro N."/>
        </authorList>
    </citation>
    <scope>NUCLEOTIDE SEQUENCE [LARGE SCALE GENOMIC DNA]</scope>
    <source>
        <strain evidence="4">ATCC 700646 / DSM 10631 / Aspo-2</strain>
    </source>
</reference>
<protein>
    <submittedName>
        <fullName evidence="3">Flagellar hook-length control protein-like, C-terminal domain protein</fullName>
    </submittedName>
</protein>
<feature type="region of interest" description="Disordered" evidence="1">
    <location>
        <begin position="299"/>
        <end position="413"/>
    </location>
</feature>
<keyword evidence="3" id="KW-0966">Cell projection</keyword>
<dbReference type="eggNOG" id="COG3144">
    <property type="taxonomic scope" value="Bacteria"/>
</dbReference>
<dbReference type="CDD" id="cd17470">
    <property type="entry name" value="T3SS_Flik_C"/>
    <property type="match status" value="1"/>
</dbReference>
<reference evidence="4" key="1">
    <citation type="submission" date="2010-12" db="EMBL/GenBank/DDBJ databases">
        <title>Complete sequence of Desulfovibrio aespoeensis Aspo-2.</title>
        <authorList>
            <consortium name="US DOE Joint Genome Institute"/>
            <person name="Lucas S."/>
            <person name="Copeland A."/>
            <person name="Lapidus A."/>
            <person name="Cheng J.-F."/>
            <person name="Goodwin L."/>
            <person name="Pitluck S."/>
            <person name="Chertkov O."/>
            <person name="Misra M."/>
            <person name="Detter J.C."/>
            <person name="Han C."/>
            <person name="Tapia R."/>
            <person name="Land M."/>
            <person name="Hauser L."/>
            <person name="Kyrpides N."/>
            <person name="Ivanova N."/>
            <person name="Ovchinnikova G."/>
            <person name="Pedersen K."/>
            <person name="Jagevall S."/>
            <person name="Hazen T."/>
            <person name="Woyke T."/>
        </authorList>
    </citation>
    <scope>NUCLEOTIDE SEQUENCE [LARGE SCALE GENOMIC DNA]</scope>
    <source>
        <strain evidence="4">ATCC 700646 / DSM 10631 / Aspo-2</strain>
    </source>
</reference>
<feature type="region of interest" description="Disordered" evidence="1">
    <location>
        <begin position="84"/>
        <end position="109"/>
    </location>
</feature>
<accession>E6VZV3</accession>
<dbReference type="Pfam" id="PF02120">
    <property type="entry name" value="Flg_hook"/>
    <property type="match status" value="1"/>
</dbReference>